<keyword evidence="1" id="KW-1015">Disulfide bond</keyword>
<keyword evidence="3" id="KW-0732">Signal</keyword>
<dbReference type="SUPFAM" id="SSF49854">
    <property type="entry name" value="Spermadhesin, CUB domain"/>
    <property type="match status" value="1"/>
</dbReference>
<dbReference type="InterPro" id="IPR043504">
    <property type="entry name" value="Peptidase_S1_PA_chymotrypsin"/>
</dbReference>
<evidence type="ECO:0000313" key="7">
    <source>
        <dbReference type="Proteomes" id="UP001381693"/>
    </source>
</evidence>
<dbReference type="PANTHER" id="PTHR24252">
    <property type="entry name" value="ACROSIN-RELATED"/>
    <property type="match status" value="1"/>
</dbReference>
<feature type="domain" description="CUB" evidence="4">
    <location>
        <begin position="37"/>
        <end position="150"/>
    </location>
</feature>
<feature type="signal peptide" evidence="3">
    <location>
        <begin position="1"/>
        <end position="26"/>
    </location>
</feature>
<dbReference type="SUPFAM" id="SSF50494">
    <property type="entry name" value="Trypsin-like serine proteases"/>
    <property type="match status" value="1"/>
</dbReference>
<dbReference type="SMART" id="SM00042">
    <property type="entry name" value="CUB"/>
    <property type="match status" value="1"/>
</dbReference>
<dbReference type="FunFam" id="2.40.10.10:FF:000068">
    <property type="entry name" value="transmembrane protease serine 2"/>
    <property type="match status" value="1"/>
</dbReference>
<evidence type="ECO:0000256" key="1">
    <source>
        <dbReference type="ARBA" id="ARBA00023157"/>
    </source>
</evidence>
<gene>
    <name evidence="6" type="ORF">SK128_021285</name>
</gene>
<dbReference type="GO" id="GO:0006508">
    <property type="term" value="P:proteolysis"/>
    <property type="evidence" value="ECO:0007669"/>
    <property type="project" value="InterPro"/>
</dbReference>
<dbReference type="InterPro" id="IPR001314">
    <property type="entry name" value="Peptidase_S1A"/>
</dbReference>
<dbReference type="Pfam" id="PF00431">
    <property type="entry name" value="CUB"/>
    <property type="match status" value="1"/>
</dbReference>
<feature type="domain" description="Peptidase S1" evidence="5">
    <location>
        <begin position="158"/>
        <end position="409"/>
    </location>
</feature>
<dbReference type="InterPro" id="IPR035914">
    <property type="entry name" value="Sperma_CUB_dom_sf"/>
</dbReference>
<dbReference type="PANTHER" id="PTHR24252:SF7">
    <property type="entry name" value="HYALIN"/>
    <property type="match status" value="1"/>
</dbReference>
<evidence type="ECO:0000259" key="5">
    <source>
        <dbReference type="PROSITE" id="PS50240"/>
    </source>
</evidence>
<name>A0AAN8ZT99_HALRR</name>
<comment type="caution">
    <text evidence="6">The sequence shown here is derived from an EMBL/GenBank/DDBJ whole genome shotgun (WGS) entry which is preliminary data.</text>
</comment>
<dbReference type="Pfam" id="PF00089">
    <property type="entry name" value="Trypsin"/>
    <property type="match status" value="1"/>
</dbReference>
<proteinExistence type="predicted"/>
<sequence>MSNNMLLRRVTLSFSYITVIFSVTSGEQASRSGWPKCDYPAKKVFISGGSSVTLMSPNFPASYDYSTKCGWSIRPVTANVVLTVNCDTFQLQDVNEAGKCPDYLEVKDTRYCGSIGPQNITATNLKIFKVMFKSNTLKNYGGFRCTVKASNHNTDGCSCGARGTPTSPRSSHTPTKYEFPWMAALVMTGASQPFCGASIIYENFFLTSGSCIQRIKHNKYNYEVLVGAQNLSLVGKMEVRHDIKKVFLHDKYKSGVAHSDYNIGLVQVKTPVDFSQKEVRPVCLPRDSYLEDEEQVALLTGWGTKAGSPDVLKKVETTILDRNACEDLYNNTGVSLKASWLCATQVNNATSICDDDTGGPLVTRREDGRYEQVGVAIFGEGCNSNQTTYPPTVYSNVSRFMEWIKRTVDMANTCS</sequence>
<organism evidence="6 7">
    <name type="scientific">Halocaridina rubra</name>
    <name type="common">Hawaiian red shrimp</name>
    <dbReference type="NCBI Taxonomy" id="373956"/>
    <lineage>
        <taxon>Eukaryota</taxon>
        <taxon>Metazoa</taxon>
        <taxon>Ecdysozoa</taxon>
        <taxon>Arthropoda</taxon>
        <taxon>Crustacea</taxon>
        <taxon>Multicrustacea</taxon>
        <taxon>Malacostraca</taxon>
        <taxon>Eumalacostraca</taxon>
        <taxon>Eucarida</taxon>
        <taxon>Decapoda</taxon>
        <taxon>Pleocyemata</taxon>
        <taxon>Caridea</taxon>
        <taxon>Atyoidea</taxon>
        <taxon>Atyidae</taxon>
        <taxon>Halocaridina</taxon>
    </lineage>
</organism>
<dbReference type="PROSITE" id="PS01180">
    <property type="entry name" value="CUB"/>
    <property type="match status" value="1"/>
</dbReference>
<comment type="caution">
    <text evidence="2">Lacks conserved residue(s) required for the propagation of feature annotation.</text>
</comment>
<keyword evidence="7" id="KW-1185">Reference proteome</keyword>
<reference evidence="6 7" key="1">
    <citation type="submission" date="2023-11" db="EMBL/GenBank/DDBJ databases">
        <title>Halocaridina rubra genome assembly.</title>
        <authorList>
            <person name="Smith C."/>
        </authorList>
    </citation>
    <scope>NUCLEOTIDE SEQUENCE [LARGE SCALE GENOMIC DNA]</scope>
    <source>
        <strain evidence="6">EP-1</strain>
        <tissue evidence="6">Whole</tissue>
    </source>
</reference>
<dbReference type="PROSITE" id="PS50240">
    <property type="entry name" value="TRYPSIN_DOM"/>
    <property type="match status" value="1"/>
</dbReference>
<dbReference type="CDD" id="cd00190">
    <property type="entry name" value="Tryp_SPc"/>
    <property type="match status" value="1"/>
</dbReference>
<protein>
    <submittedName>
        <fullName evidence="6">Uncharacterized protein</fullName>
    </submittedName>
</protein>
<dbReference type="Gene3D" id="2.40.10.10">
    <property type="entry name" value="Trypsin-like serine proteases"/>
    <property type="match status" value="1"/>
</dbReference>
<dbReference type="SMART" id="SM00020">
    <property type="entry name" value="Tryp_SPc"/>
    <property type="match status" value="1"/>
</dbReference>
<dbReference type="Proteomes" id="UP001381693">
    <property type="component" value="Unassembled WGS sequence"/>
</dbReference>
<evidence type="ECO:0000259" key="4">
    <source>
        <dbReference type="PROSITE" id="PS01180"/>
    </source>
</evidence>
<dbReference type="AlphaFoldDB" id="A0AAN8ZT99"/>
<evidence type="ECO:0000256" key="3">
    <source>
        <dbReference type="SAM" id="SignalP"/>
    </source>
</evidence>
<dbReference type="InterPro" id="IPR001254">
    <property type="entry name" value="Trypsin_dom"/>
</dbReference>
<evidence type="ECO:0000256" key="2">
    <source>
        <dbReference type="PROSITE-ProRule" id="PRU00059"/>
    </source>
</evidence>
<dbReference type="InterPro" id="IPR000859">
    <property type="entry name" value="CUB_dom"/>
</dbReference>
<dbReference type="GO" id="GO:0004252">
    <property type="term" value="F:serine-type endopeptidase activity"/>
    <property type="evidence" value="ECO:0007669"/>
    <property type="project" value="InterPro"/>
</dbReference>
<dbReference type="CDD" id="cd00041">
    <property type="entry name" value="CUB"/>
    <property type="match status" value="1"/>
</dbReference>
<dbReference type="PRINTS" id="PR00722">
    <property type="entry name" value="CHYMOTRYPSIN"/>
</dbReference>
<feature type="chain" id="PRO_5043000447" evidence="3">
    <location>
        <begin position="27"/>
        <end position="415"/>
    </location>
</feature>
<dbReference type="Gene3D" id="2.60.120.290">
    <property type="entry name" value="Spermadhesin, CUB domain"/>
    <property type="match status" value="1"/>
</dbReference>
<accession>A0AAN8ZT99</accession>
<dbReference type="InterPro" id="IPR009003">
    <property type="entry name" value="Peptidase_S1_PA"/>
</dbReference>
<evidence type="ECO:0000313" key="6">
    <source>
        <dbReference type="EMBL" id="KAK7022742.1"/>
    </source>
</evidence>
<dbReference type="EMBL" id="JAXCGZ010022846">
    <property type="protein sequence ID" value="KAK7022742.1"/>
    <property type="molecule type" value="Genomic_DNA"/>
</dbReference>